<evidence type="ECO:0000313" key="3">
    <source>
        <dbReference type="Proteomes" id="UP000712600"/>
    </source>
</evidence>
<dbReference type="EMBL" id="QGKX02001347">
    <property type="protein sequence ID" value="KAF3523523.1"/>
    <property type="molecule type" value="Genomic_DNA"/>
</dbReference>
<gene>
    <name evidence="2" type="ORF">F2Q69_00047196</name>
</gene>
<proteinExistence type="predicted"/>
<name>A0A8S9PJ24_BRACR</name>
<feature type="signal peptide" evidence="1">
    <location>
        <begin position="1"/>
        <end position="27"/>
    </location>
</feature>
<sequence>MIGFEVQGVLAVGLYFTFAILQPPVRAREDSGASGLPYVLAYRGCVSPGFLRWRSSGKVYNGNSSAIPLGDLSGNVARSPASVVYDEYQKVKARKRRLSYTPPPGLARAALSARSLSSISSPRLCLTGTFWQILIGD</sequence>
<feature type="chain" id="PRO_5035899359" description="DUF4005 domain-containing protein" evidence="1">
    <location>
        <begin position="28"/>
        <end position="137"/>
    </location>
</feature>
<organism evidence="2 3">
    <name type="scientific">Brassica cretica</name>
    <name type="common">Mustard</name>
    <dbReference type="NCBI Taxonomy" id="69181"/>
    <lineage>
        <taxon>Eukaryota</taxon>
        <taxon>Viridiplantae</taxon>
        <taxon>Streptophyta</taxon>
        <taxon>Embryophyta</taxon>
        <taxon>Tracheophyta</taxon>
        <taxon>Spermatophyta</taxon>
        <taxon>Magnoliopsida</taxon>
        <taxon>eudicotyledons</taxon>
        <taxon>Gunneridae</taxon>
        <taxon>Pentapetalae</taxon>
        <taxon>rosids</taxon>
        <taxon>malvids</taxon>
        <taxon>Brassicales</taxon>
        <taxon>Brassicaceae</taxon>
        <taxon>Brassiceae</taxon>
        <taxon>Brassica</taxon>
    </lineage>
</organism>
<evidence type="ECO:0000313" key="2">
    <source>
        <dbReference type="EMBL" id="KAF3523523.1"/>
    </source>
</evidence>
<dbReference type="Proteomes" id="UP000712600">
    <property type="component" value="Unassembled WGS sequence"/>
</dbReference>
<protein>
    <recommendedName>
        <fullName evidence="4">DUF4005 domain-containing protein</fullName>
    </recommendedName>
</protein>
<reference evidence="2" key="1">
    <citation type="submission" date="2019-12" db="EMBL/GenBank/DDBJ databases">
        <title>Genome sequencing and annotation of Brassica cretica.</title>
        <authorList>
            <person name="Studholme D.J."/>
            <person name="Sarris P."/>
        </authorList>
    </citation>
    <scope>NUCLEOTIDE SEQUENCE</scope>
    <source>
        <strain evidence="2">PFS-109/04</strain>
        <tissue evidence="2">Leaf</tissue>
    </source>
</reference>
<keyword evidence="1" id="KW-0732">Signal</keyword>
<accession>A0A8S9PJ24</accession>
<evidence type="ECO:0000256" key="1">
    <source>
        <dbReference type="SAM" id="SignalP"/>
    </source>
</evidence>
<comment type="caution">
    <text evidence="2">The sequence shown here is derived from an EMBL/GenBank/DDBJ whole genome shotgun (WGS) entry which is preliminary data.</text>
</comment>
<dbReference type="AlphaFoldDB" id="A0A8S9PJ24"/>
<evidence type="ECO:0008006" key="4">
    <source>
        <dbReference type="Google" id="ProtNLM"/>
    </source>
</evidence>